<sequence length="310" mass="34547">MIVGWAAIFTHVRGCRVAGFADAVSHLPDAVSDHGGMEDYLAVNRANWDERAAVHAASADYGFDRFISDPTHLSDVVRFDQPLLGDVSGLRGIHLQCHIGTDTLSLARLGADMTGLDLSPASLDQARRLATACGAEIDYVEADTYSAPAAIARRRFDLVYTGIGALCWLPDIDRWAGVVDDLLEPGGQLFVREGHPMLWAFDDMNPDVLTLGYAYFETPEPFDIEEEGTYVESDHRFVNTKQLSWNHGIGETMTALLRRGFEVTGFVEHRSVPWEALPGRMVRDAPHDEWRLTNHPERMPLTYTLQARKH</sequence>
<dbReference type="CDD" id="cd02440">
    <property type="entry name" value="AdoMet_MTases"/>
    <property type="match status" value="1"/>
</dbReference>
<dbReference type="RefSeq" id="WP_246196967.1">
    <property type="nucleotide sequence ID" value="NZ_BAABFX010000020.1"/>
</dbReference>
<dbReference type="SUPFAM" id="SSF53335">
    <property type="entry name" value="S-adenosyl-L-methionine-dependent methyltransferases"/>
    <property type="match status" value="1"/>
</dbReference>
<protein>
    <submittedName>
        <fullName evidence="2">Class I SAM-dependent methyltransferase</fullName>
    </submittedName>
</protein>
<keyword evidence="3" id="KW-1185">Reference proteome</keyword>
<dbReference type="Pfam" id="PF08242">
    <property type="entry name" value="Methyltransf_12"/>
    <property type="match status" value="1"/>
</dbReference>
<evidence type="ECO:0000259" key="1">
    <source>
        <dbReference type="Pfam" id="PF08242"/>
    </source>
</evidence>
<dbReference type="Gene3D" id="3.40.50.150">
    <property type="entry name" value="Vaccinia Virus protein VP39"/>
    <property type="match status" value="1"/>
</dbReference>
<comment type="caution">
    <text evidence="2">The sequence shown here is derived from an EMBL/GenBank/DDBJ whole genome shotgun (WGS) entry which is preliminary data.</text>
</comment>
<evidence type="ECO:0000313" key="3">
    <source>
        <dbReference type="Proteomes" id="UP001500390"/>
    </source>
</evidence>
<dbReference type="InterPro" id="IPR013217">
    <property type="entry name" value="Methyltransf_12"/>
</dbReference>
<dbReference type="InterPro" id="IPR029063">
    <property type="entry name" value="SAM-dependent_MTases_sf"/>
</dbReference>
<dbReference type="GO" id="GO:0032259">
    <property type="term" value="P:methylation"/>
    <property type="evidence" value="ECO:0007669"/>
    <property type="project" value="UniProtKB-KW"/>
</dbReference>
<dbReference type="Proteomes" id="UP001500390">
    <property type="component" value="Unassembled WGS sequence"/>
</dbReference>
<feature type="domain" description="Methyltransferase type 12" evidence="1">
    <location>
        <begin position="94"/>
        <end position="189"/>
    </location>
</feature>
<evidence type="ECO:0000313" key="2">
    <source>
        <dbReference type="EMBL" id="GAA4392833.1"/>
    </source>
</evidence>
<organism evidence="2 3">
    <name type="scientific">Ornithinibacter aureus</name>
    <dbReference type="NCBI Taxonomy" id="622664"/>
    <lineage>
        <taxon>Bacteria</taxon>
        <taxon>Bacillati</taxon>
        <taxon>Actinomycetota</taxon>
        <taxon>Actinomycetes</taxon>
        <taxon>Micrococcales</taxon>
        <taxon>Intrasporangiaceae</taxon>
        <taxon>Ornithinibacter</taxon>
    </lineage>
</organism>
<reference evidence="3" key="1">
    <citation type="journal article" date="2019" name="Int. J. Syst. Evol. Microbiol.">
        <title>The Global Catalogue of Microorganisms (GCM) 10K type strain sequencing project: providing services to taxonomists for standard genome sequencing and annotation.</title>
        <authorList>
            <consortium name="The Broad Institute Genomics Platform"/>
            <consortium name="The Broad Institute Genome Sequencing Center for Infectious Disease"/>
            <person name="Wu L."/>
            <person name="Ma J."/>
        </authorList>
    </citation>
    <scope>NUCLEOTIDE SEQUENCE [LARGE SCALE GENOMIC DNA]</scope>
    <source>
        <strain evidence="3">JCM 17738</strain>
    </source>
</reference>
<name>A0ABP8JMP9_9MICO</name>
<dbReference type="GO" id="GO:0008168">
    <property type="term" value="F:methyltransferase activity"/>
    <property type="evidence" value="ECO:0007669"/>
    <property type="project" value="UniProtKB-KW"/>
</dbReference>
<gene>
    <name evidence="2" type="ORF">GCM10023153_12310</name>
</gene>
<keyword evidence="2" id="KW-0808">Transferase</keyword>
<dbReference type="EMBL" id="BAABFX010000020">
    <property type="protein sequence ID" value="GAA4392833.1"/>
    <property type="molecule type" value="Genomic_DNA"/>
</dbReference>
<accession>A0ABP8JMP9</accession>
<keyword evidence="2" id="KW-0489">Methyltransferase</keyword>
<proteinExistence type="predicted"/>